<organism evidence="2 3">
    <name type="scientific">Collinsella aerofaciens</name>
    <dbReference type="NCBI Taxonomy" id="74426"/>
    <lineage>
        <taxon>Bacteria</taxon>
        <taxon>Bacillati</taxon>
        <taxon>Actinomycetota</taxon>
        <taxon>Coriobacteriia</taxon>
        <taxon>Coriobacteriales</taxon>
        <taxon>Coriobacteriaceae</taxon>
        <taxon>Collinsella</taxon>
    </lineage>
</organism>
<evidence type="ECO:0000256" key="1">
    <source>
        <dbReference type="ARBA" id="ARBA00023125"/>
    </source>
</evidence>
<protein>
    <submittedName>
        <fullName evidence="2">Helix-turn-helix domain protein</fullName>
    </submittedName>
</protein>
<accession>A0A5K1JFJ2</accession>
<dbReference type="Pfam" id="PF01381">
    <property type="entry name" value="HTH_3"/>
    <property type="match status" value="1"/>
</dbReference>
<dbReference type="InterPro" id="IPR010982">
    <property type="entry name" value="Lambda_DNA-bd_dom_sf"/>
</dbReference>
<dbReference type="SMART" id="SM00530">
    <property type="entry name" value="HTH_XRE"/>
    <property type="match status" value="1"/>
</dbReference>
<dbReference type="PANTHER" id="PTHR46558:SF4">
    <property type="entry name" value="DNA-BIDING PHAGE PROTEIN"/>
    <property type="match status" value="1"/>
</dbReference>
<gene>
    <name evidence="2" type="ORF">LMKDKBCB_02331</name>
</gene>
<dbReference type="RefSeq" id="WP_152078117.1">
    <property type="nucleotide sequence ID" value="NZ_CABWIH010000082.1"/>
</dbReference>
<reference evidence="2 3" key="1">
    <citation type="submission" date="2019-10" db="EMBL/GenBank/DDBJ databases">
        <authorList>
            <person name="Wolf R A."/>
        </authorList>
    </citation>
    <scope>NUCLEOTIDE SEQUENCE [LARGE SCALE GENOMIC DNA]</scope>
    <source>
        <strain evidence="2">Collinsella_aerofaciens_AK_138A</strain>
    </source>
</reference>
<dbReference type="PROSITE" id="PS50943">
    <property type="entry name" value="HTH_CROC1"/>
    <property type="match status" value="1"/>
</dbReference>
<name>A0A5K1JFJ2_9ACTN</name>
<dbReference type="EMBL" id="CABWIH010000082">
    <property type="protein sequence ID" value="VWM03421.1"/>
    <property type="molecule type" value="Genomic_DNA"/>
</dbReference>
<evidence type="ECO:0000313" key="3">
    <source>
        <dbReference type="Proteomes" id="UP000330807"/>
    </source>
</evidence>
<dbReference type="Proteomes" id="UP000330807">
    <property type="component" value="Unassembled WGS sequence"/>
</dbReference>
<proteinExistence type="predicted"/>
<keyword evidence="1" id="KW-0238">DNA-binding</keyword>
<dbReference type="AlphaFoldDB" id="A0A5K1JFJ2"/>
<dbReference type="CDD" id="cd00093">
    <property type="entry name" value="HTH_XRE"/>
    <property type="match status" value="1"/>
</dbReference>
<dbReference type="InterPro" id="IPR001387">
    <property type="entry name" value="Cro/C1-type_HTH"/>
</dbReference>
<dbReference type="GO" id="GO:0003677">
    <property type="term" value="F:DNA binding"/>
    <property type="evidence" value="ECO:0007669"/>
    <property type="project" value="UniProtKB-KW"/>
</dbReference>
<dbReference type="Gene3D" id="1.10.260.40">
    <property type="entry name" value="lambda repressor-like DNA-binding domains"/>
    <property type="match status" value="1"/>
</dbReference>
<dbReference type="SUPFAM" id="SSF47413">
    <property type="entry name" value="lambda repressor-like DNA-binding domains"/>
    <property type="match status" value="1"/>
</dbReference>
<dbReference type="PANTHER" id="PTHR46558">
    <property type="entry name" value="TRACRIPTIONAL REGULATORY PROTEIN-RELATED-RELATED"/>
    <property type="match status" value="1"/>
</dbReference>
<sequence length="65" mass="7322">MQTLKEARERKGVKQVAVADYLGVARQTYANYEQNQEQMSIEQAKAVCKFLGVDVADIFLPIDVC</sequence>
<evidence type="ECO:0000313" key="2">
    <source>
        <dbReference type="EMBL" id="VWM03421.1"/>
    </source>
</evidence>